<name>A0A401TDW3_CHIPU</name>
<feature type="signal peptide" evidence="2">
    <location>
        <begin position="1"/>
        <end position="24"/>
    </location>
</feature>
<evidence type="ECO:0000256" key="1">
    <source>
        <dbReference type="SAM" id="MobiDB-lite"/>
    </source>
</evidence>
<dbReference type="AlphaFoldDB" id="A0A401TDW3"/>
<feature type="region of interest" description="Disordered" evidence="1">
    <location>
        <begin position="73"/>
        <end position="256"/>
    </location>
</feature>
<evidence type="ECO:0000313" key="4">
    <source>
        <dbReference type="Proteomes" id="UP000287033"/>
    </source>
</evidence>
<proteinExistence type="predicted"/>
<gene>
    <name evidence="3" type="ORF">chiPu_0024904</name>
</gene>
<feature type="compositionally biased region" description="Polar residues" evidence="1">
    <location>
        <begin position="213"/>
        <end position="225"/>
    </location>
</feature>
<feature type="compositionally biased region" description="Pro residues" evidence="1">
    <location>
        <begin position="396"/>
        <end position="412"/>
    </location>
</feature>
<dbReference type="EMBL" id="BEZZ01048476">
    <property type="protein sequence ID" value="GCC40830.1"/>
    <property type="molecule type" value="Genomic_DNA"/>
</dbReference>
<feature type="chain" id="PRO_5019464058" evidence="2">
    <location>
        <begin position="25"/>
        <end position="467"/>
    </location>
</feature>
<feature type="compositionally biased region" description="Low complexity" evidence="1">
    <location>
        <begin position="102"/>
        <end position="118"/>
    </location>
</feature>
<evidence type="ECO:0000256" key="2">
    <source>
        <dbReference type="SAM" id="SignalP"/>
    </source>
</evidence>
<keyword evidence="4" id="KW-1185">Reference proteome</keyword>
<organism evidence="3 4">
    <name type="scientific">Chiloscyllium punctatum</name>
    <name type="common">Brownbanded bambooshark</name>
    <name type="synonym">Hemiscyllium punctatum</name>
    <dbReference type="NCBI Taxonomy" id="137246"/>
    <lineage>
        <taxon>Eukaryota</taxon>
        <taxon>Metazoa</taxon>
        <taxon>Chordata</taxon>
        <taxon>Craniata</taxon>
        <taxon>Vertebrata</taxon>
        <taxon>Chondrichthyes</taxon>
        <taxon>Elasmobranchii</taxon>
        <taxon>Galeomorphii</taxon>
        <taxon>Galeoidea</taxon>
        <taxon>Orectolobiformes</taxon>
        <taxon>Hemiscylliidae</taxon>
        <taxon>Chiloscyllium</taxon>
    </lineage>
</organism>
<feature type="region of interest" description="Disordered" evidence="1">
    <location>
        <begin position="29"/>
        <end position="54"/>
    </location>
</feature>
<feature type="compositionally biased region" description="Low complexity" evidence="1">
    <location>
        <begin position="78"/>
        <end position="92"/>
    </location>
</feature>
<comment type="caution">
    <text evidence="3">The sequence shown here is derived from an EMBL/GenBank/DDBJ whole genome shotgun (WGS) entry which is preliminary data.</text>
</comment>
<dbReference type="Proteomes" id="UP000287033">
    <property type="component" value="Unassembled WGS sequence"/>
</dbReference>
<feature type="region of interest" description="Disordered" evidence="1">
    <location>
        <begin position="386"/>
        <end position="467"/>
    </location>
</feature>
<reference evidence="3 4" key="1">
    <citation type="journal article" date="2018" name="Nat. Ecol. Evol.">
        <title>Shark genomes provide insights into elasmobranch evolution and the origin of vertebrates.</title>
        <authorList>
            <person name="Hara Y"/>
            <person name="Yamaguchi K"/>
            <person name="Onimaru K"/>
            <person name="Kadota M"/>
            <person name="Koyanagi M"/>
            <person name="Keeley SD"/>
            <person name="Tatsumi K"/>
            <person name="Tanaka K"/>
            <person name="Motone F"/>
            <person name="Kageyama Y"/>
            <person name="Nozu R"/>
            <person name="Adachi N"/>
            <person name="Nishimura O"/>
            <person name="Nakagawa R"/>
            <person name="Tanegashima C"/>
            <person name="Kiyatake I"/>
            <person name="Matsumoto R"/>
            <person name="Murakumo K"/>
            <person name="Nishida K"/>
            <person name="Terakita A"/>
            <person name="Kuratani S"/>
            <person name="Sato K"/>
            <person name="Hyodo S Kuraku.S."/>
        </authorList>
    </citation>
    <scope>NUCLEOTIDE SEQUENCE [LARGE SCALE GENOMIC DNA]</scope>
</reference>
<protein>
    <submittedName>
        <fullName evidence="3">Uncharacterized protein</fullName>
    </submittedName>
</protein>
<sequence>MWRRGGGVVSLFFFALSVGPGARSLSLSLSPAGPGRIRPTSAPPPHPTNHRRSRLPLARAHWAGLTSLSGRAALPLDAGPRPSASAAAAATSPGGGGRAVGRRGPASGASARSLPLGAPRTSVSGFPGPPIGRQPFPSHQRGLGLVARSHRPASLARAPPLAPIGAAPRPSGATRPAVGRRPRPSAAEQTQPHPGSRWSGAKSGPAFRAPSHWTGSTPRHGSSSLPLGASPVAQERPPHWWVRPTTVPPTCGGGKRLRQTNTAVLLDDSAVRQARTHHLPSNWSLQVSVGECRRLIGGCGRRSVKAGILLEGQAVSKRPPDITPRPISLPLDVPPVRRNSLASHWMKRRRPLLSSPAQANGRRTSSTCRLAIPIVECGYRPPASLIGQDSAGCPASTPPPLAVSRRYPPPIGPSRRHSPSPAPPHGSRIVLAEGDVRQGASGLAIGRRQLSVKAPREGGRALPDSGR</sequence>
<accession>A0A401TDW3</accession>
<evidence type="ECO:0000313" key="3">
    <source>
        <dbReference type="EMBL" id="GCC40830.1"/>
    </source>
</evidence>
<keyword evidence="2" id="KW-0732">Signal</keyword>